<dbReference type="EMBL" id="JAKROA010000001">
    <property type="protein sequence ID" value="KAL5111078.1"/>
    <property type="molecule type" value="Genomic_DNA"/>
</dbReference>
<dbReference type="InterPro" id="IPR004142">
    <property type="entry name" value="NDRG"/>
</dbReference>
<reference evidence="3 4" key="1">
    <citation type="journal article" date="2022" name="Front. Cell. Infect. Microbiol.">
        <title>The Genomes of Two Strains of Taenia crassiceps the Animal Model for the Study of Human Cysticercosis.</title>
        <authorList>
            <person name="Bobes R.J."/>
            <person name="Estrada K."/>
            <person name="Rios-Valencia D.G."/>
            <person name="Calderon-Gallegos A."/>
            <person name="de la Torre P."/>
            <person name="Carrero J.C."/>
            <person name="Sanchez-Flores A."/>
            <person name="Laclette J.P."/>
        </authorList>
    </citation>
    <scope>NUCLEOTIDE SEQUENCE [LARGE SCALE GENOMIC DNA]</scope>
    <source>
        <strain evidence="3">WFUcys</strain>
    </source>
</reference>
<evidence type="ECO:0000256" key="1">
    <source>
        <dbReference type="ARBA" id="ARBA00005598"/>
    </source>
</evidence>
<dbReference type="Gene3D" id="3.40.50.1820">
    <property type="entry name" value="alpha/beta hydrolase"/>
    <property type="match status" value="1"/>
</dbReference>
<keyword evidence="4" id="KW-1185">Reference proteome</keyword>
<dbReference type="Pfam" id="PF03096">
    <property type="entry name" value="Ndr"/>
    <property type="match status" value="1"/>
</dbReference>
<gene>
    <name evidence="3" type="ORF">TcWFU_000001</name>
</gene>
<proteinExistence type="inferred from homology"/>
<feature type="region of interest" description="Disordered" evidence="2">
    <location>
        <begin position="329"/>
        <end position="373"/>
    </location>
</feature>
<sequence>MVYPLFYFRNDEKTLITTQSNASYTVLSKTTKRVKQSAIVSVADLGGTEEDYTTFLSLPAMKSLLTRCQWIVIILPGQDEGAADLEDCRTSAIKGNNSGATFMPKFSDMALDILEILIKLRLTRVVLFGEGLGANMLARVACLDDTIVLGAVFIHCCGVFLGPLASVRTKMQQWRAQNLPIEPYTEGQIIDHRFKSLNMENHSLNLKKAVSEFKHRVHAKLNIKNIKKLSVVYEQRISLTEQISHLNCPILFMAGKQSASLNRHRLLVEAVKKIHAKDKVNIESIEYNDTVNPLVEKPEKVAESLKYFLQGLGLVSCLTSSGASRGLKLPMASLPDEEGSSSGGGGRDDDINEVGENRLGTGDRRYSPPLTRQQKRVVPPFVWRQMSMAELDMPRGPAAFSSAKPPTS</sequence>
<accession>A0ABR4QMN9</accession>
<evidence type="ECO:0000256" key="2">
    <source>
        <dbReference type="SAM" id="MobiDB-lite"/>
    </source>
</evidence>
<protein>
    <submittedName>
        <fullName evidence="3">Uncharacterized protein</fullName>
    </submittedName>
</protein>
<dbReference type="SUPFAM" id="SSF53474">
    <property type="entry name" value="alpha/beta-Hydrolases"/>
    <property type="match status" value="1"/>
</dbReference>
<evidence type="ECO:0000313" key="3">
    <source>
        <dbReference type="EMBL" id="KAL5111078.1"/>
    </source>
</evidence>
<name>A0ABR4QMN9_9CEST</name>
<dbReference type="Proteomes" id="UP001651158">
    <property type="component" value="Unassembled WGS sequence"/>
</dbReference>
<comment type="caution">
    <text evidence="3">The sequence shown here is derived from an EMBL/GenBank/DDBJ whole genome shotgun (WGS) entry which is preliminary data.</text>
</comment>
<comment type="similarity">
    <text evidence="1">Belongs to the NDRG family.</text>
</comment>
<dbReference type="InterPro" id="IPR029058">
    <property type="entry name" value="AB_hydrolase_fold"/>
</dbReference>
<dbReference type="PANTHER" id="PTHR11034">
    <property type="entry name" value="N-MYC DOWNSTREAM REGULATED"/>
    <property type="match status" value="1"/>
</dbReference>
<evidence type="ECO:0000313" key="4">
    <source>
        <dbReference type="Proteomes" id="UP001651158"/>
    </source>
</evidence>
<organism evidence="3 4">
    <name type="scientific">Taenia crassiceps</name>
    <dbReference type="NCBI Taxonomy" id="6207"/>
    <lineage>
        <taxon>Eukaryota</taxon>
        <taxon>Metazoa</taxon>
        <taxon>Spiralia</taxon>
        <taxon>Lophotrochozoa</taxon>
        <taxon>Platyhelminthes</taxon>
        <taxon>Cestoda</taxon>
        <taxon>Eucestoda</taxon>
        <taxon>Cyclophyllidea</taxon>
        <taxon>Taeniidae</taxon>
        <taxon>Taenia</taxon>
    </lineage>
</organism>